<proteinExistence type="predicted"/>
<dbReference type="EMBL" id="GBXM01105883">
    <property type="protein sequence ID" value="JAH02694.1"/>
    <property type="molecule type" value="Transcribed_RNA"/>
</dbReference>
<reference evidence="1" key="2">
    <citation type="journal article" date="2015" name="Fish Shellfish Immunol.">
        <title>Early steps in the European eel (Anguilla anguilla)-Vibrio vulnificus interaction in the gills: Role of the RtxA13 toxin.</title>
        <authorList>
            <person name="Callol A."/>
            <person name="Pajuelo D."/>
            <person name="Ebbesson L."/>
            <person name="Teles M."/>
            <person name="MacKenzie S."/>
            <person name="Amaro C."/>
        </authorList>
    </citation>
    <scope>NUCLEOTIDE SEQUENCE</scope>
</reference>
<sequence>MIRGNAYIIPEQLPLLQHRPMIRQYEKTQYTEFMTGFYRYAAI</sequence>
<dbReference type="AlphaFoldDB" id="A0A0E9PDS7"/>
<reference evidence="1" key="1">
    <citation type="submission" date="2014-11" db="EMBL/GenBank/DDBJ databases">
        <authorList>
            <person name="Amaro Gonzalez C."/>
        </authorList>
    </citation>
    <scope>NUCLEOTIDE SEQUENCE</scope>
</reference>
<protein>
    <submittedName>
        <fullName evidence="1">Uncharacterized protein</fullName>
    </submittedName>
</protein>
<organism evidence="1">
    <name type="scientific">Anguilla anguilla</name>
    <name type="common">European freshwater eel</name>
    <name type="synonym">Muraena anguilla</name>
    <dbReference type="NCBI Taxonomy" id="7936"/>
    <lineage>
        <taxon>Eukaryota</taxon>
        <taxon>Metazoa</taxon>
        <taxon>Chordata</taxon>
        <taxon>Craniata</taxon>
        <taxon>Vertebrata</taxon>
        <taxon>Euteleostomi</taxon>
        <taxon>Actinopterygii</taxon>
        <taxon>Neopterygii</taxon>
        <taxon>Teleostei</taxon>
        <taxon>Anguilliformes</taxon>
        <taxon>Anguillidae</taxon>
        <taxon>Anguilla</taxon>
    </lineage>
</organism>
<accession>A0A0E9PDS7</accession>
<evidence type="ECO:0000313" key="1">
    <source>
        <dbReference type="EMBL" id="JAH02694.1"/>
    </source>
</evidence>
<name>A0A0E9PDS7_ANGAN</name>